<sequence length="227" mass="26684">MATRWAAGWHPVETIEKGSTYMLSWRNEFASNSHHQLRYTSGNCSFLPPKLIRWQAVLVHSSKFWANPMTENKWNLHPKLHFIAILDQRFKGHFQQNHKHWHSQVTILEFYSKMKSKSTLLTNWPSHPHSNYVPYRMDKLFLVPKKRSLTTKNPVNIETFAADLISRIDQASAQIIKTMYGKEKSLWVIGIRMYTSSSADFMAMGMQMRKMPNMAMAVLRRQWTGRQ</sequence>
<reference evidence="1" key="1">
    <citation type="submission" date="2020-10" db="EMBL/GenBank/DDBJ databases">
        <authorList>
            <person name="Han B."/>
            <person name="Lu T."/>
            <person name="Zhao Q."/>
            <person name="Huang X."/>
            <person name="Zhao Y."/>
        </authorList>
    </citation>
    <scope>NUCLEOTIDE SEQUENCE</scope>
</reference>
<name>A0A811NA41_9POAL</name>
<protein>
    <submittedName>
        <fullName evidence="1">Uncharacterized protein</fullName>
    </submittedName>
</protein>
<evidence type="ECO:0000313" key="1">
    <source>
        <dbReference type="EMBL" id="CAD6218151.1"/>
    </source>
</evidence>
<accession>A0A811NA41</accession>
<dbReference type="EMBL" id="CAJGYO010000003">
    <property type="protein sequence ID" value="CAD6218151.1"/>
    <property type="molecule type" value="Genomic_DNA"/>
</dbReference>
<keyword evidence="2" id="KW-1185">Reference proteome</keyword>
<dbReference type="AlphaFoldDB" id="A0A811NA41"/>
<evidence type="ECO:0000313" key="2">
    <source>
        <dbReference type="Proteomes" id="UP000604825"/>
    </source>
</evidence>
<comment type="caution">
    <text evidence="1">The sequence shown here is derived from an EMBL/GenBank/DDBJ whole genome shotgun (WGS) entry which is preliminary data.</text>
</comment>
<proteinExistence type="predicted"/>
<organism evidence="1 2">
    <name type="scientific">Miscanthus lutarioriparius</name>
    <dbReference type="NCBI Taxonomy" id="422564"/>
    <lineage>
        <taxon>Eukaryota</taxon>
        <taxon>Viridiplantae</taxon>
        <taxon>Streptophyta</taxon>
        <taxon>Embryophyta</taxon>
        <taxon>Tracheophyta</taxon>
        <taxon>Spermatophyta</taxon>
        <taxon>Magnoliopsida</taxon>
        <taxon>Liliopsida</taxon>
        <taxon>Poales</taxon>
        <taxon>Poaceae</taxon>
        <taxon>PACMAD clade</taxon>
        <taxon>Panicoideae</taxon>
        <taxon>Andropogonodae</taxon>
        <taxon>Andropogoneae</taxon>
        <taxon>Saccharinae</taxon>
        <taxon>Miscanthus</taxon>
    </lineage>
</organism>
<gene>
    <name evidence="1" type="ORF">NCGR_LOCUS12072</name>
</gene>
<dbReference type="Proteomes" id="UP000604825">
    <property type="component" value="Unassembled WGS sequence"/>
</dbReference>